<evidence type="ECO:0000313" key="3">
    <source>
        <dbReference type="Proteomes" id="UP000735302"/>
    </source>
</evidence>
<keyword evidence="3" id="KW-1185">Reference proteome</keyword>
<evidence type="ECO:0000256" key="1">
    <source>
        <dbReference type="SAM" id="Phobius"/>
    </source>
</evidence>
<protein>
    <submittedName>
        <fullName evidence="2">Uncharacterized protein</fullName>
    </submittedName>
</protein>
<keyword evidence="1" id="KW-1133">Transmembrane helix</keyword>
<feature type="transmembrane region" description="Helical" evidence="1">
    <location>
        <begin position="109"/>
        <end position="128"/>
    </location>
</feature>
<comment type="caution">
    <text evidence="2">The sequence shown here is derived from an EMBL/GenBank/DDBJ whole genome shotgun (WGS) entry which is preliminary data.</text>
</comment>
<name>A0AAV4CC34_9GAST</name>
<gene>
    <name evidence="2" type="ORF">PoB_005665900</name>
</gene>
<evidence type="ECO:0000313" key="2">
    <source>
        <dbReference type="EMBL" id="GFO30154.1"/>
    </source>
</evidence>
<dbReference type="EMBL" id="BLXT01006232">
    <property type="protein sequence ID" value="GFO30154.1"/>
    <property type="molecule type" value="Genomic_DNA"/>
</dbReference>
<feature type="transmembrane region" description="Helical" evidence="1">
    <location>
        <begin position="53"/>
        <end position="77"/>
    </location>
</feature>
<reference evidence="2 3" key="1">
    <citation type="journal article" date="2021" name="Elife">
        <title>Chloroplast acquisition without the gene transfer in kleptoplastic sea slugs, Plakobranchus ocellatus.</title>
        <authorList>
            <person name="Maeda T."/>
            <person name="Takahashi S."/>
            <person name="Yoshida T."/>
            <person name="Shimamura S."/>
            <person name="Takaki Y."/>
            <person name="Nagai Y."/>
            <person name="Toyoda A."/>
            <person name="Suzuki Y."/>
            <person name="Arimoto A."/>
            <person name="Ishii H."/>
            <person name="Satoh N."/>
            <person name="Nishiyama T."/>
            <person name="Hasebe M."/>
            <person name="Maruyama T."/>
            <person name="Minagawa J."/>
            <person name="Obokata J."/>
            <person name="Shigenobu S."/>
        </authorList>
    </citation>
    <scope>NUCLEOTIDE SEQUENCE [LARGE SCALE GENOMIC DNA]</scope>
</reference>
<dbReference type="Proteomes" id="UP000735302">
    <property type="component" value="Unassembled WGS sequence"/>
</dbReference>
<dbReference type="AlphaFoldDB" id="A0AAV4CC34"/>
<keyword evidence="1" id="KW-0472">Membrane</keyword>
<sequence>MIRAIVGVIGLGHREVLAGEIILPRVTGHPVLRVTLVQVEVALLILRPEIGTYLVLIPGVLAGVSSLDLIRVVVLVWPRVVMTSYVISVMARDICGVSAQVVQRKLIRLVRYLSYLLIVVLLRVVVIVEVI</sequence>
<organism evidence="2 3">
    <name type="scientific">Plakobranchus ocellatus</name>
    <dbReference type="NCBI Taxonomy" id="259542"/>
    <lineage>
        <taxon>Eukaryota</taxon>
        <taxon>Metazoa</taxon>
        <taxon>Spiralia</taxon>
        <taxon>Lophotrochozoa</taxon>
        <taxon>Mollusca</taxon>
        <taxon>Gastropoda</taxon>
        <taxon>Heterobranchia</taxon>
        <taxon>Euthyneura</taxon>
        <taxon>Panpulmonata</taxon>
        <taxon>Sacoglossa</taxon>
        <taxon>Placobranchoidea</taxon>
        <taxon>Plakobranchidae</taxon>
        <taxon>Plakobranchus</taxon>
    </lineage>
</organism>
<keyword evidence="1" id="KW-0812">Transmembrane</keyword>
<accession>A0AAV4CC34</accession>
<proteinExistence type="predicted"/>